<reference evidence="2 3" key="1">
    <citation type="submission" date="2015-09" db="EMBL/GenBank/DDBJ databases">
        <title>Draft genome of the parasitic nematode Teladorsagia circumcincta isolate WARC Sus (inbred).</title>
        <authorList>
            <person name="Mitreva M."/>
        </authorList>
    </citation>
    <scope>NUCLEOTIDE SEQUENCE [LARGE SCALE GENOMIC DNA]</scope>
    <source>
        <strain evidence="2 3">S</strain>
    </source>
</reference>
<evidence type="ECO:0000313" key="2">
    <source>
        <dbReference type="EMBL" id="PIO77372.1"/>
    </source>
</evidence>
<feature type="chain" id="PRO_5013916938" description="Lectin C-type domain protein" evidence="1">
    <location>
        <begin position="21"/>
        <end position="241"/>
    </location>
</feature>
<dbReference type="EMBL" id="KZ345000">
    <property type="protein sequence ID" value="PIO77372.1"/>
    <property type="molecule type" value="Genomic_DNA"/>
</dbReference>
<protein>
    <recommendedName>
        <fullName evidence="4">Lectin C-type domain protein</fullName>
    </recommendedName>
</protein>
<proteinExistence type="predicted"/>
<accession>A0A2G9V5X4</accession>
<evidence type="ECO:0000256" key="1">
    <source>
        <dbReference type="SAM" id="SignalP"/>
    </source>
</evidence>
<name>A0A2G9V5X4_TELCI</name>
<organism evidence="2 3">
    <name type="scientific">Teladorsagia circumcincta</name>
    <name type="common">Brown stomach worm</name>
    <name type="synonym">Ostertagia circumcincta</name>
    <dbReference type="NCBI Taxonomy" id="45464"/>
    <lineage>
        <taxon>Eukaryota</taxon>
        <taxon>Metazoa</taxon>
        <taxon>Ecdysozoa</taxon>
        <taxon>Nematoda</taxon>
        <taxon>Chromadorea</taxon>
        <taxon>Rhabditida</taxon>
        <taxon>Rhabditina</taxon>
        <taxon>Rhabditomorpha</taxon>
        <taxon>Strongyloidea</taxon>
        <taxon>Trichostrongylidae</taxon>
        <taxon>Teladorsagia</taxon>
    </lineage>
</organism>
<sequence length="241" mass="28151">MFHLLWCWLLALICFHTSDSIDISADTIQRLKKGEWVIYPHGDDEERVVKIVNFSSILDNKEISYEDAERYCTKEDGHLFIFPTATVTVFVVHNAHPPPSRGYMMVVTAKMATLSKSIGVFYPADVITFLAGLGKHLKMTTDLYGEYYNVIFTGFVSEYKVVGADGTEANEYVKGMWPFKYFLEKFRRERTCFAINAHHNGTFTYDVWSCDRMEPRYYYYVACEKRNQNETQFFEIKIDLF</sequence>
<dbReference type="Proteomes" id="UP000230423">
    <property type="component" value="Unassembled WGS sequence"/>
</dbReference>
<keyword evidence="3" id="KW-1185">Reference proteome</keyword>
<evidence type="ECO:0000313" key="3">
    <source>
        <dbReference type="Proteomes" id="UP000230423"/>
    </source>
</evidence>
<evidence type="ECO:0008006" key="4">
    <source>
        <dbReference type="Google" id="ProtNLM"/>
    </source>
</evidence>
<feature type="signal peptide" evidence="1">
    <location>
        <begin position="1"/>
        <end position="20"/>
    </location>
</feature>
<dbReference type="AlphaFoldDB" id="A0A2G9V5X4"/>
<keyword evidence="1" id="KW-0732">Signal</keyword>
<gene>
    <name evidence="2" type="ORF">TELCIR_00499</name>
</gene>